<dbReference type="SUPFAM" id="SSF52540">
    <property type="entry name" value="P-loop containing nucleoside triphosphate hydrolases"/>
    <property type="match status" value="1"/>
</dbReference>
<evidence type="ECO:0000256" key="1">
    <source>
        <dbReference type="ARBA" id="ARBA00005417"/>
    </source>
</evidence>
<dbReference type="AlphaFoldDB" id="A0A543BLD3"/>
<dbReference type="InterPro" id="IPR003439">
    <property type="entry name" value="ABC_transporter-like_ATP-bd"/>
</dbReference>
<dbReference type="EMBL" id="VFOX01000001">
    <property type="protein sequence ID" value="TQL85603.1"/>
    <property type="molecule type" value="Genomic_DNA"/>
</dbReference>
<dbReference type="InterPro" id="IPR027417">
    <property type="entry name" value="P-loop_NTPase"/>
</dbReference>
<keyword evidence="3" id="KW-0547">Nucleotide-binding</keyword>
<dbReference type="InterPro" id="IPR050319">
    <property type="entry name" value="ABC_transp_ATP-bind"/>
</dbReference>
<evidence type="ECO:0000256" key="2">
    <source>
        <dbReference type="ARBA" id="ARBA00022448"/>
    </source>
</evidence>
<comment type="caution">
    <text evidence="6">The sequence shown here is derived from an EMBL/GenBank/DDBJ whole genome shotgun (WGS) entry which is preliminary data.</text>
</comment>
<dbReference type="PANTHER" id="PTHR43776:SF7">
    <property type="entry name" value="D,D-DIPEPTIDE TRANSPORT ATP-BINDING PROTEIN DDPF-RELATED"/>
    <property type="match status" value="1"/>
</dbReference>
<dbReference type="PROSITE" id="PS50893">
    <property type="entry name" value="ABC_TRANSPORTER_2"/>
    <property type="match status" value="1"/>
</dbReference>
<protein>
    <submittedName>
        <fullName evidence="6">Peptide/nickel transport system ATP-binding protein</fullName>
    </submittedName>
</protein>
<dbReference type="Pfam" id="PF00005">
    <property type="entry name" value="ABC_tran"/>
    <property type="match status" value="1"/>
</dbReference>
<keyword evidence="7" id="KW-1185">Reference proteome</keyword>
<keyword evidence="4 6" id="KW-0067">ATP-binding</keyword>
<dbReference type="PANTHER" id="PTHR43776">
    <property type="entry name" value="TRANSPORT ATP-BINDING PROTEIN"/>
    <property type="match status" value="1"/>
</dbReference>
<evidence type="ECO:0000256" key="4">
    <source>
        <dbReference type="ARBA" id="ARBA00022840"/>
    </source>
</evidence>
<reference evidence="6 7" key="1">
    <citation type="submission" date="2019-06" db="EMBL/GenBank/DDBJ databases">
        <title>Sequencing the genomes of 1000 actinobacteria strains.</title>
        <authorList>
            <person name="Klenk H.-P."/>
        </authorList>
    </citation>
    <scope>NUCLEOTIDE SEQUENCE [LARGE SCALE GENOMIC DNA]</scope>
    <source>
        <strain evidence="6 7">DSM 20169</strain>
    </source>
</reference>
<organism evidence="6 7">
    <name type="scientific">Microbacterium saperdae</name>
    <dbReference type="NCBI Taxonomy" id="69368"/>
    <lineage>
        <taxon>Bacteria</taxon>
        <taxon>Bacillati</taxon>
        <taxon>Actinomycetota</taxon>
        <taxon>Actinomycetes</taxon>
        <taxon>Micrococcales</taxon>
        <taxon>Microbacteriaceae</taxon>
        <taxon>Microbacterium</taxon>
    </lineage>
</organism>
<evidence type="ECO:0000313" key="7">
    <source>
        <dbReference type="Proteomes" id="UP000317209"/>
    </source>
</evidence>
<evidence type="ECO:0000259" key="5">
    <source>
        <dbReference type="PROSITE" id="PS50893"/>
    </source>
</evidence>
<dbReference type="OrthoDB" id="8481147at2"/>
<evidence type="ECO:0000313" key="6">
    <source>
        <dbReference type="EMBL" id="TQL85603.1"/>
    </source>
</evidence>
<dbReference type="Gene3D" id="3.40.50.300">
    <property type="entry name" value="P-loop containing nucleotide triphosphate hydrolases"/>
    <property type="match status" value="1"/>
</dbReference>
<dbReference type="PROSITE" id="PS00211">
    <property type="entry name" value="ABC_TRANSPORTER_1"/>
    <property type="match status" value="1"/>
</dbReference>
<dbReference type="CDD" id="cd03257">
    <property type="entry name" value="ABC_NikE_OppD_transporters"/>
    <property type="match status" value="1"/>
</dbReference>
<dbReference type="InterPro" id="IPR003593">
    <property type="entry name" value="AAA+_ATPase"/>
</dbReference>
<comment type="similarity">
    <text evidence="1">Belongs to the ABC transporter superfamily.</text>
</comment>
<proteinExistence type="inferred from homology"/>
<sequence>MNERLLRVDGVSKRFGNHQALSDVSFSLDPGATLGVVGESGSGKSTLGRIVLGLISPTSGLVSLDHASFADRNRSQRRAFRRAVQLIPQDPRNALNPTMTIEQNLFFHLRAQGAPRSSWRERALESLDLVGLPAAALAVYPHEISGGQAQRVAIARAISNDPRLIVCDEAVSALDKSVQAQVLNTLSAMQASKTVAMLFISHDLAVVEHMSDEVLVLKDGVVVESGRVADVMRSPQDAYTRDLIAASTKSHAPQEL</sequence>
<keyword evidence="2" id="KW-0813">Transport</keyword>
<dbReference type="Proteomes" id="UP000317209">
    <property type="component" value="Unassembled WGS sequence"/>
</dbReference>
<dbReference type="InterPro" id="IPR017871">
    <property type="entry name" value="ABC_transporter-like_CS"/>
</dbReference>
<dbReference type="GO" id="GO:0016887">
    <property type="term" value="F:ATP hydrolysis activity"/>
    <property type="evidence" value="ECO:0007669"/>
    <property type="project" value="InterPro"/>
</dbReference>
<evidence type="ECO:0000256" key="3">
    <source>
        <dbReference type="ARBA" id="ARBA00022741"/>
    </source>
</evidence>
<name>A0A543BLD3_9MICO</name>
<feature type="domain" description="ABC transporter" evidence="5">
    <location>
        <begin position="6"/>
        <end position="244"/>
    </location>
</feature>
<accession>A0A543BLD3</accession>
<dbReference type="SMART" id="SM00382">
    <property type="entry name" value="AAA"/>
    <property type="match status" value="1"/>
</dbReference>
<gene>
    <name evidence="6" type="ORF">FB560_1228</name>
</gene>
<dbReference type="GO" id="GO:0005524">
    <property type="term" value="F:ATP binding"/>
    <property type="evidence" value="ECO:0007669"/>
    <property type="project" value="UniProtKB-KW"/>
</dbReference>
<dbReference type="RefSeq" id="WP_141871540.1">
    <property type="nucleotide sequence ID" value="NZ_VFOX01000001.1"/>
</dbReference>
<dbReference type="GO" id="GO:0055085">
    <property type="term" value="P:transmembrane transport"/>
    <property type="evidence" value="ECO:0007669"/>
    <property type="project" value="UniProtKB-ARBA"/>
</dbReference>